<feature type="domain" description="GIY-YIG" evidence="1">
    <location>
        <begin position="72"/>
        <end position="149"/>
    </location>
</feature>
<dbReference type="PROSITE" id="PS50164">
    <property type="entry name" value="GIY_YIG"/>
    <property type="match status" value="1"/>
</dbReference>
<dbReference type="Pfam" id="PF01541">
    <property type="entry name" value="GIY-YIG"/>
    <property type="match status" value="1"/>
</dbReference>
<accession>A0ABU8XDQ7</accession>
<gene>
    <name evidence="2" type="ORF">WKW79_24985</name>
</gene>
<proteinExistence type="predicted"/>
<evidence type="ECO:0000259" key="1">
    <source>
        <dbReference type="PROSITE" id="PS50164"/>
    </source>
</evidence>
<dbReference type="EMBL" id="JBBKZS010000013">
    <property type="protein sequence ID" value="MEJ8857849.1"/>
    <property type="molecule type" value="Genomic_DNA"/>
</dbReference>
<comment type="caution">
    <text evidence="2">The sequence shown here is derived from an EMBL/GenBank/DDBJ whole genome shotgun (WGS) entry which is preliminary data.</text>
</comment>
<protein>
    <submittedName>
        <fullName evidence="2">GIY-YIG nuclease family protein</fullName>
    </submittedName>
</protein>
<dbReference type="InterPro" id="IPR000305">
    <property type="entry name" value="GIY-YIG_endonuc"/>
</dbReference>
<sequence length="347" mass="39366">MKITLDFIERGATANRGFTRRHIELLGLQWPPNKGWKRDIVGREIDDEVALEYLALAAPQETALRCQPESSSEIWLYVLALAGGKHYVGITSNMDRRFRQHAEGKAARWTALHPVQGLSYSFNTSTRSSRTAELIEDQATIALMVKHGVDNVRGGHFCSIDPPGIKRELRAHGMWDLVQLARLRRDPGDDSVDWDRDVRQFIAAVVAFHDSDGAPDLEDAVFVAGLKLTRSRYWRASYAPCLGSDFWGRKGVLHVLLSFSLNRSVGSRVKWPFEILAAALNRSRDGHAAFRWLYLTSWELFAPAATDTQEQAGQALLQGDRAERDRDRRFDDFLSVLFPELRHRLRA</sequence>
<organism evidence="2 3">
    <name type="scientific">Variovorax robiniae</name>
    <dbReference type="NCBI Taxonomy" id="1836199"/>
    <lineage>
        <taxon>Bacteria</taxon>
        <taxon>Pseudomonadati</taxon>
        <taxon>Pseudomonadota</taxon>
        <taxon>Betaproteobacteria</taxon>
        <taxon>Burkholderiales</taxon>
        <taxon>Comamonadaceae</taxon>
        <taxon>Variovorax</taxon>
    </lineage>
</organism>
<keyword evidence="3" id="KW-1185">Reference proteome</keyword>
<dbReference type="SUPFAM" id="SSF82771">
    <property type="entry name" value="GIY-YIG endonuclease"/>
    <property type="match status" value="1"/>
</dbReference>
<reference evidence="2 3" key="1">
    <citation type="submission" date="2024-03" db="EMBL/GenBank/DDBJ databases">
        <title>Novel species of the genus Variovorax.</title>
        <authorList>
            <person name="Liu Q."/>
            <person name="Xin Y.-H."/>
        </authorList>
    </citation>
    <scope>NUCLEOTIDE SEQUENCE [LARGE SCALE GENOMIC DNA]</scope>
    <source>
        <strain evidence="2 3">KACC 18901</strain>
    </source>
</reference>
<dbReference type="Gene3D" id="3.40.1440.10">
    <property type="entry name" value="GIY-YIG endonuclease"/>
    <property type="match status" value="1"/>
</dbReference>
<dbReference type="Proteomes" id="UP001367030">
    <property type="component" value="Unassembled WGS sequence"/>
</dbReference>
<evidence type="ECO:0000313" key="2">
    <source>
        <dbReference type="EMBL" id="MEJ8857849.1"/>
    </source>
</evidence>
<evidence type="ECO:0000313" key="3">
    <source>
        <dbReference type="Proteomes" id="UP001367030"/>
    </source>
</evidence>
<name>A0ABU8XDQ7_9BURK</name>
<dbReference type="RefSeq" id="WP_340337918.1">
    <property type="nucleotide sequence ID" value="NZ_JBBKZS010000013.1"/>
</dbReference>
<dbReference type="InterPro" id="IPR035901">
    <property type="entry name" value="GIY-YIG_endonuc_sf"/>
</dbReference>